<comment type="similarity">
    <text evidence="3">Belongs to the UPRTase family.</text>
</comment>
<evidence type="ECO:0000259" key="10">
    <source>
        <dbReference type="Pfam" id="PF14681"/>
    </source>
</evidence>
<dbReference type="GO" id="GO:0004845">
    <property type="term" value="F:uracil phosphoribosyltransferase activity"/>
    <property type="evidence" value="ECO:0007669"/>
    <property type="project" value="UniProtKB-EC"/>
</dbReference>
<evidence type="ECO:0000256" key="1">
    <source>
        <dbReference type="ARBA" id="ARBA00001946"/>
    </source>
</evidence>
<dbReference type="EMBL" id="WVUK01000002">
    <property type="protein sequence ID" value="KAF7496665.1"/>
    <property type="molecule type" value="Genomic_DNA"/>
</dbReference>
<comment type="cofactor">
    <cofactor evidence="1">
        <name>Mg(2+)</name>
        <dbReference type="ChEBI" id="CHEBI:18420"/>
    </cofactor>
</comment>
<keyword evidence="9" id="KW-0342">GTP-binding</keyword>
<evidence type="ECO:0000256" key="3">
    <source>
        <dbReference type="ARBA" id="ARBA00009516"/>
    </source>
</evidence>
<evidence type="ECO:0000313" key="13">
    <source>
        <dbReference type="Proteomes" id="UP000070412"/>
    </source>
</evidence>
<sequence length="294" mass="33850">MDPRIFEEQGFAWLAKYIWNEVAEHNRRIALSGIEEEKIFHEEDVEDELGSDDYVENEQDLARVVELDKLIKSLDGVQHATIQANLYVNVINTVKNVRVLNANDNIVMMHTIIRNKLTPRDDFIFNTDRLIRIIIEESLNRLPCEPRSVETPTGAVYDGVQFLKMNCGISIIRSGEIMEKALRDCCRSIRIGKILIDFDERTSKPCILYSRFPPNLQARKILLLYPIMVTGQSVIAAIRTLLKKGAKESNIIVVNLFSTPKAIRMVCMRFHEVFVQTSEVHPIVPLDFDKRYFG</sequence>
<accession>A0A834VHY6</accession>
<dbReference type="GO" id="GO:0008655">
    <property type="term" value="P:pyrimidine-containing compound salvage"/>
    <property type="evidence" value="ECO:0007669"/>
    <property type="project" value="UniProtKB-ARBA"/>
</dbReference>
<evidence type="ECO:0000256" key="4">
    <source>
        <dbReference type="ARBA" id="ARBA00011894"/>
    </source>
</evidence>
<keyword evidence="13" id="KW-1185">Reference proteome</keyword>
<name>A0A834VHY6_SARSC</name>
<evidence type="ECO:0000313" key="12">
    <source>
        <dbReference type="EnsemblMetazoa" id="KAF7496665.1"/>
    </source>
</evidence>
<dbReference type="FunFam" id="3.40.50.2020:FF:000023">
    <property type="entry name" value="Probable uracil phosphoribosyltransferase"/>
    <property type="match status" value="1"/>
</dbReference>
<evidence type="ECO:0000313" key="11">
    <source>
        <dbReference type="EMBL" id="KAF7496665.1"/>
    </source>
</evidence>
<reference evidence="13" key="1">
    <citation type="journal article" date="2020" name="PLoS Negl. Trop. Dis.">
        <title>High-quality nuclear genome for Sarcoptes scabiei-A critical resource for a neglected parasite.</title>
        <authorList>
            <person name="Korhonen P.K."/>
            <person name="Gasser R.B."/>
            <person name="Ma G."/>
            <person name="Wang T."/>
            <person name="Stroehlein A.J."/>
            <person name="Young N.D."/>
            <person name="Ang C.S."/>
            <person name="Fernando D.D."/>
            <person name="Lu H.C."/>
            <person name="Taylor S."/>
            <person name="Reynolds S.L."/>
            <person name="Mofiz E."/>
            <person name="Najaraj S.H."/>
            <person name="Gowda H."/>
            <person name="Madugundu A."/>
            <person name="Renuse S."/>
            <person name="Holt D."/>
            <person name="Pandey A."/>
            <person name="Papenfuss A.T."/>
            <person name="Fischer K."/>
        </authorList>
    </citation>
    <scope>NUCLEOTIDE SEQUENCE [LARGE SCALE GENOMIC DNA]</scope>
</reference>
<proteinExistence type="inferred from homology"/>
<keyword evidence="5" id="KW-0021">Allosteric enzyme</keyword>
<keyword evidence="7 11" id="KW-0808">Transferase</keyword>
<evidence type="ECO:0000256" key="8">
    <source>
        <dbReference type="ARBA" id="ARBA00022741"/>
    </source>
</evidence>
<keyword evidence="6 11" id="KW-0328">Glycosyltransferase</keyword>
<evidence type="ECO:0000256" key="9">
    <source>
        <dbReference type="ARBA" id="ARBA00023134"/>
    </source>
</evidence>
<dbReference type="Gene3D" id="3.40.50.2020">
    <property type="match status" value="1"/>
</dbReference>
<evidence type="ECO:0000256" key="2">
    <source>
        <dbReference type="ARBA" id="ARBA00005180"/>
    </source>
</evidence>
<protein>
    <recommendedName>
        <fullName evidence="4">uracil phosphoribosyltransferase</fullName>
        <ecNumber evidence="4">2.4.2.9</ecNumber>
    </recommendedName>
</protein>
<keyword evidence="8" id="KW-0547">Nucleotide-binding</keyword>
<evidence type="ECO:0000256" key="6">
    <source>
        <dbReference type="ARBA" id="ARBA00022676"/>
    </source>
</evidence>
<dbReference type="Pfam" id="PF14681">
    <property type="entry name" value="UPRTase"/>
    <property type="match status" value="1"/>
</dbReference>
<dbReference type="EnsemblMetazoa" id="SSS_8917s_mrna">
    <property type="protein sequence ID" value="KAF7496665.1"/>
    <property type="gene ID" value="SSS_8917"/>
</dbReference>
<comment type="pathway">
    <text evidence="2">Pyrimidine metabolism; UMP biosynthesis via salvage pathway; UMP from uracil: step 1/1.</text>
</comment>
<dbReference type="Proteomes" id="UP000070412">
    <property type="component" value="Unassembled WGS sequence"/>
</dbReference>
<dbReference type="OMA" id="NLFCTPM"/>
<dbReference type="SUPFAM" id="SSF53271">
    <property type="entry name" value="PRTase-like"/>
    <property type="match status" value="1"/>
</dbReference>
<dbReference type="InterPro" id="IPR029057">
    <property type="entry name" value="PRTase-like"/>
</dbReference>
<evidence type="ECO:0000256" key="5">
    <source>
        <dbReference type="ARBA" id="ARBA00022533"/>
    </source>
</evidence>
<evidence type="ECO:0000256" key="7">
    <source>
        <dbReference type="ARBA" id="ARBA00022679"/>
    </source>
</evidence>
<dbReference type="OrthoDB" id="106623at2759"/>
<dbReference type="EC" id="2.4.2.9" evidence="4"/>
<organism evidence="11">
    <name type="scientific">Sarcoptes scabiei</name>
    <name type="common">Itch mite</name>
    <name type="synonym">Acarus scabiei</name>
    <dbReference type="NCBI Taxonomy" id="52283"/>
    <lineage>
        <taxon>Eukaryota</taxon>
        <taxon>Metazoa</taxon>
        <taxon>Ecdysozoa</taxon>
        <taxon>Arthropoda</taxon>
        <taxon>Chelicerata</taxon>
        <taxon>Arachnida</taxon>
        <taxon>Acari</taxon>
        <taxon>Acariformes</taxon>
        <taxon>Sarcoptiformes</taxon>
        <taxon>Astigmata</taxon>
        <taxon>Psoroptidia</taxon>
        <taxon>Sarcoptoidea</taxon>
        <taxon>Sarcoptidae</taxon>
        <taxon>Sarcoptinae</taxon>
        <taxon>Sarcoptes</taxon>
    </lineage>
</organism>
<reference evidence="11" key="2">
    <citation type="submission" date="2020-01" db="EMBL/GenBank/DDBJ databases">
        <authorList>
            <person name="Korhonen P.K.K."/>
            <person name="Guangxu M.G."/>
            <person name="Wang T.W."/>
            <person name="Stroehlein A.J.S."/>
            <person name="Young N.D."/>
            <person name="Ang C.-S.A."/>
            <person name="Fernando D.W.F."/>
            <person name="Lu H.L."/>
            <person name="Taylor S.T."/>
            <person name="Ehtesham M.E.M."/>
            <person name="Najaraj S.H.N."/>
            <person name="Harsha G.H.G."/>
            <person name="Madugundu A.M."/>
            <person name="Renuse S.R."/>
            <person name="Holt D.H."/>
            <person name="Pandey A.P."/>
            <person name="Papenfuss A.P."/>
            <person name="Gasser R.B.G."/>
            <person name="Fischer K.F."/>
        </authorList>
    </citation>
    <scope>NUCLEOTIDE SEQUENCE</scope>
    <source>
        <strain evidence="11">SSS_KF_BRIS2020</strain>
    </source>
</reference>
<gene>
    <name evidence="11" type="ORF">SSS_8917</name>
</gene>
<dbReference type="InterPro" id="IPR000836">
    <property type="entry name" value="PRTase_dom"/>
</dbReference>
<dbReference type="CDD" id="cd06223">
    <property type="entry name" value="PRTases_typeI"/>
    <property type="match status" value="1"/>
</dbReference>
<feature type="domain" description="Phosphoribosyltransferase" evidence="10">
    <location>
        <begin position="106"/>
        <end position="281"/>
    </location>
</feature>
<dbReference type="AlphaFoldDB" id="A0A834VHY6"/>
<dbReference type="GO" id="GO:0005525">
    <property type="term" value="F:GTP binding"/>
    <property type="evidence" value="ECO:0007669"/>
    <property type="project" value="UniProtKB-KW"/>
</dbReference>
<reference evidence="12" key="3">
    <citation type="submission" date="2022-06" db="UniProtKB">
        <authorList>
            <consortium name="EnsemblMetazoa"/>
        </authorList>
    </citation>
    <scope>IDENTIFICATION</scope>
</reference>